<evidence type="ECO:0000256" key="5">
    <source>
        <dbReference type="ARBA" id="ARBA00022729"/>
    </source>
</evidence>
<feature type="domain" description="TonB-dependent receptor plug" evidence="13">
    <location>
        <begin position="145"/>
        <end position="222"/>
    </location>
</feature>
<sequence length="810" mass="88047">MSKYLLLATALLAAPAARAQAPATITVRGHVVDARTGEALPGAAVVLPGSGRGATTDAAGRYSLTLPAADSVRLTATLLGYAPQTATLAARRASWLDFRLPAATATLGEVQVRGQRPEEAGTTPGLSTLRLSRAELKRMPPLLGETDVLRPLQLLPGVQGGAEGRSALYVRGGSPDQTLVLLDAVPVYSVTHLGGFLSTLDANAVESVQLVKGGFPARYGGRLSSVLDVKLREGDARQWHGEAALGVLATRLALHGPLRPGRSTALLTVRRGNLDLLSRPLSFRSAEGRSTAGYAFHDATLKLTERLSPRQQLSLLAFTGADRLFIKDKEQETRAIGSGGGRTLSSGGSDLRYGSRLAALRWQHELSARLGATFTAGVSSFFYRNGQTSRTTVYTGSRSQRTDAEASFRAGITDGLLRADATYAAHPAHALRLGAGLTLHDFRPGLNHYFVQEAGQAEPAVDSTFGAPRVRATELMLYAEDTWQPSPRLTLNGGLHLVRYAPAGRHWLSAQPRLSVVYALRDHLRLTASVATMRQFVHLLTNNGAGLPLDLWVPATAEVPPQRAVQATAGATWAVPGPAGLELGAELFGKQLRGLIDFREGATFYHSTLRWAERLELGGQGRVAGLELLARKKQGRTTGWVGYTLSRNERRFQGLNAGGWFPFKYDQRHAASVVLMRELKKRVQLTATWQYSTGNALTLALAQYTAPQPGTTNPDLPPADPGSRFQPARAELYGPRNGFRMRAYHRLDVGATFPRRVRHGERVWQVGLYNAYSRQNPYYLYFDNDRAGRWHLYQLALFPILPAVSYVRRW</sequence>
<dbReference type="Gene3D" id="2.60.40.1120">
    <property type="entry name" value="Carboxypeptidase-like, regulatory domain"/>
    <property type="match status" value="1"/>
</dbReference>
<evidence type="ECO:0000256" key="2">
    <source>
        <dbReference type="ARBA" id="ARBA00022448"/>
    </source>
</evidence>
<dbReference type="Proteomes" id="UP000282184">
    <property type="component" value="Unassembled WGS sequence"/>
</dbReference>
<dbReference type="InterPro" id="IPR012910">
    <property type="entry name" value="Plug_dom"/>
</dbReference>
<evidence type="ECO:0000256" key="8">
    <source>
        <dbReference type="ARBA" id="ARBA00023170"/>
    </source>
</evidence>
<gene>
    <name evidence="14" type="ORF">EJV47_09920</name>
</gene>
<dbReference type="InterPro" id="IPR037066">
    <property type="entry name" value="Plug_dom_sf"/>
</dbReference>
<feature type="chain" id="PRO_5019312985" evidence="11">
    <location>
        <begin position="20"/>
        <end position="810"/>
    </location>
</feature>
<evidence type="ECO:0000313" key="15">
    <source>
        <dbReference type="Proteomes" id="UP000282184"/>
    </source>
</evidence>
<evidence type="ECO:0000256" key="1">
    <source>
        <dbReference type="ARBA" id="ARBA00004571"/>
    </source>
</evidence>
<dbReference type="SUPFAM" id="SSF56935">
    <property type="entry name" value="Porins"/>
    <property type="match status" value="1"/>
</dbReference>
<dbReference type="Gene3D" id="2.40.170.20">
    <property type="entry name" value="TonB-dependent receptor, beta-barrel domain"/>
    <property type="match status" value="1"/>
</dbReference>
<dbReference type="Pfam" id="PF00593">
    <property type="entry name" value="TonB_dep_Rec_b-barrel"/>
    <property type="match status" value="1"/>
</dbReference>
<accession>A0A431U4Q5</accession>
<evidence type="ECO:0000256" key="4">
    <source>
        <dbReference type="ARBA" id="ARBA00022692"/>
    </source>
</evidence>
<evidence type="ECO:0000256" key="9">
    <source>
        <dbReference type="ARBA" id="ARBA00023237"/>
    </source>
</evidence>
<keyword evidence="6 10" id="KW-0798">TonB box</keyword>
<dbReference type="PANTHER" id="PTHR30069:SF29">
    <property type="entry name" value="HEMOGLOBIN AND HEMOGLOBIN-HAPTOGLOBIN-BINDING PROTEIN 1-RELATED"/>
    <property type="match status" value="1"/>
</dbReference>
<dbReference type="AlphaFoldDB" id="A0A431U4Q5"/>
<dbReference type="GO" id="GO:0015344">
    <property type="term" value="F:siderophore uptake transmembrane transporter activity"/>
    <property type="evidence" value="ECO:0007669"/>
    <property type="project" value="TreeGrafter"/>
</dbReference>
<evidence type="ECO:0000256" key="7">
    <source>
        <dbReference type="ARBA" id="ARBA00023136"/>
    </source>
</evidence>
<keyword evidence="15" id="KW-1185">Reference proteome</keyword>
<keyword evidence="4" id="KW-0812">Transmembrane</keyword>
<comment type="similarity">
    <text evidence="10">Belongs to the TonB-dependent receptor family.</text>
</comment>
<dbReference type="Gene3D" id="2.170.130.10">
    <property type="entry name" value="TonB-dependent receptor, plug domain"/>
    <property type="match status" value="1"/>
</dbReference>
<dbReference type="PANTHER" id="PTHR30069">
    <property type="entry name" value="TONB-DEPENDENT OUTER MEMBRANE RECEPTOR"/>
    <property type="match status" value="1"/>
</dbReference>
<keyword evidence="3" id="KW-1134">Transmembrane beta strand</keyword>
<dbReference type="EMBL" id="RXOF01000004">
    <property type="protein sequence ID" value="RTQ50920.1"/>
    <property type="molecule type" value="Genomic_DNA"/>
</dbReference>
<organism evidence="14 15">
    <name type="scientific">Hymenobacter gummosus</name>
    <dbReference type="NCBI Taxonomy" id="1776032"/>
    <lineage>
        <taxon>Bacteria</taxon>
        <taxon>Pseudomonadati</taxon>
        <taxon>Bacteroidota</taxon>
        <taxon>Cytophagia</taxon>
        <taxon>Cytophagales</taxon>
        <taxon>Hymenobacteraceae</taxon>
        <taxon>Hymenobacter</taxon>
    </lineage>
</organism>
<dbReference type="OrthoDB" id="9803050at2"/>
<dbReference type="Pfam" id="PF07715">
    <property type="entry name" value="Plug"/>
    <property type="match status" value="1"/>
</dbReference>
<keyword evidence="7 10" id="KW-0472">Membrane</keyword>
<comment type="subcellular location">
    <subcellularLocation>
        <location evidence="1">Cell outer membrane</location>
        <topology evidence="1">Multi-pass membrane protein</topology>
    </subcellularLocation>
</comment>
<protein>
    <submittedName>
        <fullName evidence="14">TonB-dependent receptor</fullName>
    </submittedName>
</protein>
<evidence type="ECO:0000259" key="12">
    <source>
        <dbReference type="Pfam" id="PF00593"/>
    </source>
</evidence>
<evidence type="ECO:0000256" key="10">
    <source>
        <dbReference type="RuleBase" id="RU003357"/>
    </source>
</evidence>
<dbReference type="InterPro" id="IPR036942">
    <property type="entry name" value="Beta-barrel_TonB_sf"/>
</dbReference>
<evidence type="ECO:0000256" key="6">
    <source>
        <dbReference type="ARBA" id="ARBA00023077"/>
    </source>
</evidence>
<dbReference type="InterPro" id="IPR008969">
    <property type="entry name" value="CarboxyPept-like_regulatory"/>
</dbReference>
<keyword evidence="2" id="KW-0813">Transport</keyword>
<feature type="signal peptide" evidence="11">
    <location>
        <begin position="1"/>
        <end position="19"/>
    </location>
</feature>
<evidence type="ECO:0000256" key="3">
    <source>
        <dbReference type="ARBA" id="ARBA00022452"/>
    </source>
</evidence>
<proteinExistence type="inferred from homology"/>
<comment type="caution">
    <text evidence="14">The sequence shown here is derived from an EMBL/GenBank/DDBJ whole genome shotgun (WGS) entry which is preliminary data.</text>
</comment>
<dbReference type="GO" id="GO:0009279">
    <property type="term" value="C:cell outer membrane"/>
    <property type="evidence" value="ECO:0007669"/>
    <property type="project" value="UniProtKB-SubCell"/>
</dbReference>
<evidence type="ECO:0000313" key="14">
    <source>
        <dbReference type="EMBL" id="RTQ50920.1"/>
    </source>
</evidence>
<feature type="domain" description="TonB-dependent receptor-like beta-barrel" evidence="12">
    <location>
        <begin position="337"/>
        <end position="770"/>
    </location>
</feature>
<dbReference type="InterPro" id="IPR039426">
    <property type="entry name" value="TonB-dep_rcpt-like"/>
</dbReference>
<keyword evidence="5 11" id="KW-0732">Signal</keyword>
<dbReference type="InterPro" id="IPR000531">
    <property type="entry name" value="Beta-barrel_TonB"/>
</dbReference>
<dbReference type="RefSeq" id="WP_126692985.1">
    <property type="nucleotide sequence ID" value="NZ_RXOF01000004.1"/>
</dbReference>
<keyword evidence="8 14" id="KW-0675">Receptor</keyword>
<dbReference type="Pfam" id="PF13715">
    <property type="entry name" value="CarbopepD_reg_2"/>
    <property type="match status" value="1"/>
</dbReference>
<keyword evidence="9" id="KW-0998">Cell outer membrane</keyword>
<evidence type="ECO:0000259" key="13">
    <source>
        <dbReference type="Pfam" id="PF07715"/>
    </source>
</evidence>
<evidence type="ECO:0000256" key="11">
    <source>
        <dbReference type="SAM" id="SignalP"/>
    </source>
</evidence>
<dbReference type="GO" id="GO:0044718">
    <property type="term" value="P:siderophore transmembrane transport"/>
    <property type="evidence" value="ECO:0007669"/>
    <property type="project" value="TreeGrafter"/>
</dbReference>
<name>A0A431U4Q5_9BACT</name>
<dbReference type="SUPFAM" id="SSF49464">
    <property type="entry name" value="Carboxypeptidase regulatory domain-like"/>
    <property type="match status" value="1"/>
</dbReference>
<reference evidence="14 15" key="1">
    <citation type="submission" date="2018-12" db="EMBL/GenBank/DDBJ databases">
        <title>Hymenobacter gummosus sp. nov., isolated from a spring.</title>
        <authorList>
            <person name="Nie L."/>
        </authorList>
    </citation>
    <scope>NUCLEOTIDE SEQUENCE [LARGE SCALE GENOMIC DNA]</scope>
    <source>
        <strain evidence="14 15">KCTC 52166</strain>
    </source>
</reference>